<feature type="transmembrane region" description="Helical" evidence="1">
    <location>
        <begin position="23"/>
        <end position="47"/>
    </location>
</feature>
<evidence type="ECO:0000256" key="1">
    <source>
        <dbReference type="SAM" id="Phobius"/>
    </source>
</evidence>
<feature type="transmembrane region" description="Helical" evidence="1">
    <location>
        <begin position="110"/>
        <end position="138"/>
    </location>
</feature>
<evidence type="ECO:0000313" key="3">
    <source>
        <dbReference type="Proteomes" id="UP001595816"/>
    </source>
</evidence>
<evidence type="ECO:0000313" key="2">
    <source>
        <dbReference type="EMBL" id="MFC4129256.1"/>
    </source>
</evidence>
<proteinExistence type="predicted"/>
<organism evidence="2 3">
    <name type="scientific">Hamadaea flava</name>
    <dbReference type="NCBI Taxonomy" id="1742688"/>
    <lineage>
        <taxon>Bacteria</taxon>
        <taxon>Bacillati</taxon>
        <taxon>Actinomycetota</taxon>
        <taxon>Actinomycetes</taxon>
        <taxon>Micromonosporales</taxon>
        <taxon>Micromonosporaceae</taxon>
        <taxon>Hamadaea</taxon>
    </lineage>
</organism>
<keyword evidence="1" id="KW-0812">Transmembrane</keyword>
<accession>A0ABV8LED5</accession>
<keyword evidence="1" id="KW-0472">Membrane</keyword>
<feature type="transmembrane region" description="Helical" evidence="1">
    <location>
        <begin position="150"/>
        <end position="170"/>
    </location>
</feature>
<sequence>MSEDVLEFGSPARTESRFAGPRFATPAAVPPILAAASAAFFFGSLMYPWQTTRLIAGADYASLNNTDIVTYATNTGVGYAYVVGMMGLGAITATTILGRRRQRRPLMLAGVGLSTMLLVLLVSLIALGGRQIVATYIIGMPATATTQVEVGLYLALAAPVAAALGMVLSLSSRRRRLMPVEPSYEEEDDAISDLTVTPVR</sequence>
<feature type="transmembrane region" description="Helical" evidence="1">
    <location>
        <begin position="79"/>
        <end position="98"/>
    </location>
</feature>
<keyword evidence="3" id="KW-1185">Reference proteome</keyword>
<name>A0ABV8LED5_9ACTN</name>
<comment type="caution">
    <text evidence="2">The sequence shown here is derived from an EMBL/GenBank/DDBJ whole genome shotgun (WGS) entry which is preliminary data.</text>
</comment>
<gene>
    <name evidence="2" type="ORF">ACFOZ4_01355</name>
</gene>
<dbReference type="EMBL" id="JBHSAY010000003">
    <property type="protein sequence ID" value="MFC4129256.1"/>
    <property type="molecule type" value="Genomic_DNA"/>
</dbReference>
<dbReference type="RefSeq" id="WP_253759049.1">
    <property type="nucleotide sequence ID" value="NZ_JAMZDZ010000001.1"/>
</dbReference>
<dbReference type="Proteomes" id="UP001595816">
    <property type="component" value="Unassembled WGS sequence"/>
</dbReference>
<protein>
    <submittedName>
        <fullName evidence="2">Uncharacterized protein</fullName>
    </submittedName>
</protein>
<reference evidence="3" key="1">
    <citation type="journal article" date="2019" name="Int. J. Syst. Evol. Microbiol.">
        <title>The Global Catalogue of Microorganisms (GCM) 10K type strain sequencing project: providing services to taxonomists for standard genome sequencing and annotation.</title>
        <authorList>
            <consortium name="The Broad Institute Genomics Platform"/>
            <consortium name="The Broad Institute Genome Sequencing Center for Infectious Disease"/>
            <person name="Wu L."/>
            <person name="Ma J."/>
        </authorList>
    </citation>
    <scope>NUCLEOTIDE SEQUENCE [LARGE SCALE GENOMIC DNA]</scope>
    <source>
        <strain evidence="3">CGMCC 4.7289</strain>
    </source>
</reference>
<keyword evidence="1" id="KW-1133">Transmembrane helix</keyword>